<dbReference type="EMBL" id="AP022870">
    <property type="protein sequence ID" value="BCB79522.1"/>
    <property type="molecule type" value="Genomic_DNA"/>
</dbReference>
<keyword evidence="2" id="KW-1185">Reference proteome</keyword>
<evidence type="ECO:0000313" key="2">
    <source>
        <dbReference type="Proteomes" id="UP000502508"/>
    </source>
</evidence>
<evidence type="ECO:0000313" key="1">
    <source>
        <dbReference type="EMBL" id="BCB79522.1"/>
    </source>
</evidence>
<proteinExistence type="predicted"/>
<name>A0A6F8Y081_9ACTN</name>
<organism evidence="1 2">
    <name type="scientific">Phytohabitans flavus</name>
    <dbReference type="NCBI Taxonomy" id="1076124"/>
    <lineage>
        <taxon>Bacteria</taxon>
        <taxon>Bacillati</taxon>
        <taxon>Actinomycetota</taxon>
        <taxon>Actinomycetes</taxon>
        <taxon>Micromonosporales</taxon>
        <taxon>Micromonosporaceae</taxon>
    </lineage>
</organism>
<gene>
    <name evidence="1" type="ORF">Pflav_059320</name>
</gene>
<accession>A0A6F8Y081</accession>
<reference evidence="1 2" key="1">
    <citation type="submission" date="2020-03" db="EMBL/GenBank/DDBJ databases">
        <title>Whole genome shotgun sequence of Phytohabitans flavus NBRC 107702.</title>
        <authorList>
            <person name="Komaki H."/>
            <person name="Tamura T."/>
        </authorList>
    </citation>
    <scope>NUCLEOTIDE SEQUENCE [LARGE SCALE GENOMIC DNA]</scope>
    <source>
        <strain evidence="1 2">NBRC 107702</strain>
    </source>
</reference>
<dbReference type="AlphaFoldDB" id="A0A6F8Y081"/>
<protein>
    <submittedName>
        <fullName evidence="1">Uncharacterized protein</fullName>
    </submittedName>
</protein>
<sequence length="52" mass="5932">MSELRELSGYRLDQLRMVVAEREHSRAHEEVDEDVAVDIAYEAARRVGDSDG</sequence>
<dbReference type="Proteomes" id="UP000502508">
    <property type="component" value="Chromosome"/>
</dbReference>
<dbReference type="KEGG" id="pfla:Pflav_059320"/>
<reference evidence="1 2" key="2">
    <citation type="submission" date="2020-03" db="EMBL/GenBank/DDBJ databases">
        <authorList>
            <person name="Ichikawa N."/>
            <person name="Kimura A."/>
            <person name="Kitahashi Y."/>
            <person name="Uohara A."/>
        </authorList>
    </citation>
    <scope>NUCLEOTIDE SEQUENCE [LARGE SCALE GENOMIC DNA]</scope>
    <source>
        <strain evidence="1 2">NBRC 107702</strain>
    </source>
</reference>